<organism evidence="1 2">
    <name type="scientific">Wickerhamomyces mucosus</name>
    <dbReference type="NCBI Taxonomy" id="1378264"/>
    <lineage>
        <taxon>Eukaryota</taxon>
        <taxon>Fungi</taxon>
        <taxon>Dikarya</taxon>
        <taxon>Ascomycota</taxon>
        <taxon>Saccharomycotina</taxon>
        <taxon>Saccharomycetes</taxon>
        <taxon>Phaffomycetales</taxon>
        <taxon>Wickerhamomycetaceae</taxon>
        <taxon>Wickerhamomyces</taxon>
    </lineage>
</organism>
<reference evidence="1" key="1">
    <citation type="journal article" date="2021" name="Open Biol.">
        <title>Shared evolutionary footprints suggest mitochondrial oxidative damage underlies multiple complex I losses in fungi.</title>
        <authorList>
            <person name="Schikora-Tamarit M.A."/>
            <person name="Marcet-Houben M."/>
            <person name="Nosek J."/>
            <person name="Gabaldon T."/>
        </authorList>
    </citation>
    <scope>NUCLEOTIDE SEQUENCE</scope>
    <source>
        <strain evidence="1">CBS6341</strain>
    </source>
</reference>
<dbReference type="AlphaFoldDB" id="A0A9P8PJF7"/>
<reference evidence="1" key="2">
    <citation type="submission" date="2021-01" db="EMBL/GenBank/DDBJ databases">
        <authorList>
            <person name="Schikora-Tamarit M.A."/>
        </authorList>
    </citation>
    <scope>NUCLEOTIDE SEQUENCE</scope>
    <source>
        <strain evidence="1">CBS6341</strain>
    </source>
</reference>
<evidence type="ECO:0000313" key="1">
    <source>
        <dbReference type="EMBL" id="KAH3673187.1"/>
    </source>
</evidence>
<keyword evidence="2" id="KW-1185">Reference proteome</keyword>
<proteinExistence type="predicted"/>
<dbReference type="Proteomes" id="UP000769528">
    <property type="component" value="Unassembled WGS sequence"/>
</dbReference>
<gene>
    <name evidence="1" type="ORF">WICMUC_003805</name>
</gene>
<sequence length="91" mass="10116">MFSICMNGSEDSLNLISCVSLKLFASLHKTTPLLISSMNGFDVVSPIIANIQFLASLAKFWSNFDLRNSLRSESKDDTSAFLWYESSIISV</sequence>
<dbReference type="EMBL" id="JAEUBF010001036">
    <property type="protein sequence ID" value="KAH3673187.1"/>
    <property type="molecule type" value="Genomic_DNA"/>
</dbReference>
<comment type="caution">
    <text evidence="1">The sequence shown here is derived from an EMBL/GenBank/DDBJ whole genome shotgun (WGS) entry which is preliminary data.</text>
</comment>
<protein>
    <submittedName>
        <fullName evidence="1">Uncharacterized protein</fullName>
    </submittedName>
</protein>
<evidence type="ECO:0000313" key="2">
    <source>
        <dbReference type="Proteomes" id="UP000769528"/>
    </source>
</evidence>
<accession>A0A9P8PJF7</accession>
<name>A0A9P8PJF7_9ASCO</name>